<evidence type="ECO:0000256" key="1">
    <source>
        <dbReference type="ARBA" id="ARBA00005871"/>
    </source>
</evidence>
<evidence type="ECO:0000256" key="5">
    <source>
        <dbReference type="ARBA" id="ARBA00023239"/>
    </source>
</evidence>
<evidence type="ECO:0000256" key="3">
    <source>
        <dbReference type="ARBA" id="ARBA00022793"/>
    </source>
</evidence>
<dbReference type="VEuPathDB" id="FungiDB:F4678DRAFT_265328"/>
<keyword evidence="11" id="KW-1185">Reference proteome</keyword>
<evidence type="ECO:0000256" key="7">
    <source>
        <dbReference type="ARBA" id="ARBA00038889"/>
    </source>
</evidence>
<name>A0A9W8NDE1_9PEZI</name>
<dbReference type="PANTHER" id="PTHR21240:SF29">
    <property type="entry name" value="AMIDOHYDROLASE-RELATED DOMAIN-CONTAINING PROTEIN"/>
    <property type="match status" value="1"/>
</dbReference>
<dbReference type="InterPro" id="IPR006680">
    <property type="entry name" value="Amidohydro-rel"/>
</dbReference>
<dbReference type="GO" id="GO:0047596">
    <property type="term" value="F:6-methylsalicylate decarboxylase activity"/>
    <property type="evidence" value="ECO:0007669"/>
    <property type="project" value="UniProtKB-EC"/>
</dbReference>
<evidence type="ECO:0000259" key="9">
    <source>
        <dbReference type="Pfam" id="PF04909"/>
    </source>
</evidence>
<keyword evidence="2" id="KW-0479">Metal-binding</keyword>
<dbReference type="Pfam" id="PF04909">
    <property type="entry name" value="Amidohydro_2"/>
    <property type="match status" value="1"/>
</dbReference>
<keyword evidence="5 8" id="KW-0456">Lyase</keyword>
<comment type="similarity">
    <text evidence="1">Belongs to the metallo-dependent hydrolases superfamily. ACMSD family.</text>
</comment>
<evidence type="ECO:0000256" key="4">
    <source>
        <dbReference type="ARBA" id="ARBA00022833"/>
    </source>
</evidence>
<protein>
    <recommendedName>
        <fullName evidence="7">6-methylsalicylate decarboxylase</fullName>
        <ecNumber evidence="7">4.1.1.52</ecNumber>
    </recommendedName>
</protein>
<dbReference type="EC" id="4.1.1.52" evidence="7"/>
<evidence type="ECO:0000256" key="8">
    <source>
        <dbReference type="RuleBase" id="RU366045"/>
    </source>
</evidence>
<dbReference type="Gene3D" id="3.20.20.140">
    <property type="entry name" value="Metal-dependent hydrolases"/>
    <property type="match status" value="1"/>
</dbReference>
<evidence type="ECO:0000313" key="10">
    <source>
        <dbReference type="EMBL" id="KAJ3569696.1"/>
    </source>
</evidence>
<evidence type="ECO:0000313" key="11">
    <source>
        <dbReference type="Proteomes" id="UP001148614"/>
    </source>
</evidence>
<gene>
    <name evidence="10" type="ORF">NPX13_g5995</name>
</gene>
<dbReference type="GO" id="GO:0046872">
    <property type="term" value="F:metal ion binding"/>
    <property type="evidence" value="ECO:0007669"/>
    <property type="project" value="UniProtKB-KW"/>
</dbReference>
<organism evidence="10 11">
    <name type="scientific">Xylaria arbuscula</name>
    <dbReference type="NCBI Taxonomy" id="114810"/>
    <lineage>
        <taxon>Eukaryota</taxon>
        <taxon>Fungi</taxon>
        <taxon>Dikarya</taxon>
        <taxon>Ascomycota</taxon>
        <taxon>Pezizomycotina</taxon>
        <taxon>Sordariomycetes</taxon>
        <taxon>Xylariomycetidae</taxon>
        <taxon>Xylariales</taxon>
        <taxon>Xylariaceae</taxon>
        <taxon>Xylaria</taxon>
    </lineage>
</organism>
<dbReference type="InterPro" id="IPR032466">
    <property type="entry name" value="Metal_Hydrolase"/>
</dbReference>
<keyword evidence="4" id="KW-0862">Zinc</keyword>
<evidence type="ECO:0000256" key="6">
    <source>
        <dbReference type="ARBA" id="ARBA00036832"/>
    </source>
</evidence>
<dbReference type="EMBL" id="JANPWZ010001007">
    <property type="protein sequence ID" value="KAJ3569696.1"/>
    <property type="molecule type" value="Genomic_DNA"/>
</dbReference>
<feature type="domain" description="Amidohydrolase-related" evidence="9">
    <location>
        <begin position="6"/>
        <end position="305"/>
    </location>
</feature>
<dbReference type="PANTHER" id="PTHR21240">
    <property type="entry name" value="2-AMINO-3-CARBOXYLMUCONATE-6-SEMIALDEHYDE DECARBOXYLASE"/>
    <property type="match status" value="1"/>
</dbReference>
<reference evidence="10" key="1">
    <citation type="submission" date="2022-07" db="EMBL/GenBank/DDBJ databases">
        <title>Genome Sequence of Xylaria arbuscula.</title>
        <authorList>
            <person name="Buettner E."/>
        </authorList>
    </citation>
    <scope>NUCLEOTIDE SEQUENCE</scope>
    <source>
        <strain evidence="10">VT107</strain>
    </source>
</reference>
<sequence>MSNQRIDVHHHFIPPVYAQAMKEFGLDLSGWTIPEWTVEENLKLSDQERIGCNILSITAPGPELLPSKEQQARFCREANEYAAQVQAAHPTRYGFFASVPSLVYTEAVRKEIAYALDELQADGIVLFTRYGKDVQYLGHPDFRPVWDLLDERSAVVFVHPTHPMDPSQVNAALPQPMIDLPHETTRAACDLITSGIMRTHRNVKIILSHAGGTLPYIALRPAAMLPYMPMKSASTYRDMSGPEVTQAFIEDAKRFYFDTALSADPLQLRLLSEFAKPGHVLFGSDLPYAPMPAIRHMNSLLDEYEEKNPDSIASLSTKSALELFPRIRRHFSS</sequence>
<dbReference type="GO" id="GO:0016787">
    <property type="term" value="F:hydrolase activity"/>
    <property type="evidence" value="ECO:0007669"/>
    <property type="project" value="InterPro"/>
</dbReference>
<comment type="caution">
    <text evidence="10">The sequence shown here is derived from an EMBL/GenBank/DDBJ whole genome shotgun (WGS) entry which is preliminary data.</text>
</comment>
<proteinExistence type="inferred from homology"/>
<dbReference type="GO" id="GO:0019748">
    <property type="term" value="P:secondary metabolic process"/>
    <property type="evidence" value="ECO:0007669"/>
    <property type="project" value="TreeGrafter"/>
</dbReference>
<dbReference type="InterPro" id="IPR032465">
    <property type="entry name" value="ACMSD"/>
</dbReference>
<dbReference type="AlphaFoldDB" id="A0A9W8NDE1"/>
<accession>A0A9W8NDE1</accession>
<dbReference type="GO" id="GO:0005829">
    <property type="term" value="C:cytosol"/>
    <property type="evidence" value="ECO:0007669"/>
    <property type="project" value="TreeGrafter"/>
</dbReference>
<dbReference type="SUPFAM" id="SSF51556">
    <property type="entry name" value="Metallo-dependent hydrolases"/>
    <property type="match status" value="1"/>
</dbReference>
<keyword evidence="3 8" id="KW-0210">Decarboxylase</keyword>
<comment type="catalytic activity">
    <reaction evidence="6">
        <text>6-methylsalicylate + H(+) = 3-methylphenol + CO2</text>
        <dbReference type="Rhea" id="RHEA:23112"/>
        <dbReference type="ChEBI" id="CHEBI:15378"/>
        <dbReference type="ChEBI" id="CHEBI:16526"/>
        <dbReference type="ChEBI" id="CHEBI:17231"/>
        <dbReference type="ChEBI" id="CHEBI:36658"/>
        <dbReference type="EC" id="4.1.1.52"/>
    </reaction>
    <physiologicalReaction direction="left-to-right" evidence="6">
        <dbReference type="Rhea" id="RHEA:23113"/>
    </physiologicalReaction>
</comment>
<dbReference type="Proteomes" id="UP001148614">
    <property type="component" value="Unassembled WGS sequence"/>
</dbReference>
<evidence type="ECO:0000256" key="2">
    <source>
        <dbReference type="ARBA" id="ARBA00022723"/>
    </source>
</evidence>